<dbReference type="GO" id="GO:0009887">
    <property type="term" value="P:animal organ morphogenesis"/>
    <property type="evidence" value="ECO:0007669"/>
    <property type="project" value="TreeGrafter"/>
</dbReference>
<dbReference type="CDD" id="cd00055">
    <property type="entry name" value="EGF_Lam"/>
    <property type="match status" value="8"/>
</dbReference>
<keyword evidence="3" id="KW-0272">Extracellular matrix</keyword>
<evidence type="ECO:0000256" key="8">
    <source>
        <dbReference type="ARBA" id="ARBA00023054"/>
    </source>
</evidence>
<evidence type="ECO:0000256" key="11">
    <source>
        <dbReference type="ARBA" id="ARBA00023292"/>
    </source>
</evidence>
<feature type="domain" description="Laminin EGF-like" evidence="14">
    <location>
        <begin position="242"/>
        <end position="291"/>
    </location>
</feature>
<dbReference type="Proteomes" id="UP000678393">
    <property type="component" value="Unassembled WGS sequence"/>
</dbReference>
<evidence type="ECO:0000256" key="4">
    <source>
        <dbReference type="ARBA" id="ARBA00022729"/>
    </source>
</evidence>
<feature type="domain" description="Laminin IV type B" evidence="15">
    <location>
        <begin position="1"/>
        <end position="142"/>
    </location>
</feature>
<feature type="disulfide bond" evidence="12">
    <location>
        <begin position="150"/>
        <end position="167"/>
    </location>
</feature>
<dbReference type="PROSITE" id="PS01248">
    <property type="entry name" value="EGF_LAM_1"/>
    <property type="match status" value="2"/>
</dbReference>
<evidence type="ECO:0000259" key="15">
    <source>
        <dbReference type="PROSITE" id="PS51116"/>
    </source>
</evidence>
<protein>
    <recommendedName>
        <fullName evidence="18">Laminin subunit beta-1</fullName>
    </recommendedName>
</protein>
<dbReference type="FunFam" id="2.10.25.10:FF:000224">
    <property type="entry name" value="Usherin"/>
    <property type="match status" value="1"/>
</dbReference>
<keyword evidence="8 13" id="KW-0175">Coiled coil</keyword>
<feature type="domain" description="Laminin EGF-like" evidence="14">
    <location>
        <begin position="351"/>
        <end position="402"/>
    </location>
</feature>
<dbReference type="Gene3D" id="2.10.25.10">
    <property type="entry name" value="Laminin"/>
    <property type="match status" value="8"/>
</dbReference>
<dbReference type="Pfam" id="PF00053">
    <property type="entry name" value="EGF_laminin"/>
    <property type="match status" value="7"/>
</dbReference>
<feature type="disulfide bond" evidence="12">
    <location>
        <begin position="198"/>
        <end position="215"/>
    </location>
</feature>
<dbReference type="PROSITE" id="PS00022">
    <property type="entry name" value="EGF_1"/>
    <property type="match status" value="1"/>
</dbReference>
<gene>
    <name evidence="16" type="ORF">CUNI_LOCUS2512</name>
</gene>
<dbReference type="PANTHER" id="PTHR10574">
    <property type="entry name" value="NETRIN/LAMININ-RELATED"/>
    <property type="match status" value="1"/>
</dbReference>
<evidence type="ECO:0000256" key="10">
    <source>
        <dbReference type="ARBA" id="ARBA00023180"/>
    </source>
</evidence>
<evidence type="ECO:0000256" key="9">
    <source>
        <dbReference type="ARBA" id="ARBA00023157"/>
    </source>
</evidence>
<evidence type="ECO:0000256" key="6">
    <source>
        <dbReference type="ARBA" id="ARBA00022869"/>
    </source>
</evidence>
<feature type="disulfide bond" evidence="12">
    <location>
        <begin position="405"/>
        <end position="422"/>
    </location>
</feature>
<dbReference type="PROSITE" id="PS50027">
    <property type="entry name" value="EGF_LAM_2"/>
    <property type="match status" value="7"/>
</dbReference>
<evidence type="ECO:0000313" key="16">
    <source>
        <dbReference type="EMBL" id="CAG5116954.1"/>
    </source>
</evidence>
<dbReference type="InterPro" id="IPR002049">
    <property type="entry name" value="LE_dom"/>
</dbReference>
<feature type="disulfide bond" evidence="12">
    <location>
        <begin position="261"/>
        <end position="270"/>
    </location>
</feature>
<dbReference type="SUPFAM" id="SSF57196">
    <property type="entry name" value="EGF/Laminin"/>
    <property type="match status" value="8"/>
</dbReference>
<evidence type="ECO:0008006" key="18">
    <source>
        <dbReference type="Google" id="ProtNLM"/>
    </source>
</evidence>
<keyword evidence="4" id="KW-0732">Signal</keyword>
<feature type="disulfide bond" evidence="12">
    <location>
        <begin position="521"/>
        <end position="530"/>
    </location>
</feature>
<dbReference type="InterPro" id="IPR000742">
    <property type="entry name" value="EGF"/>
</dbReference>
<feature type="disulfide bond" evidence="12">
    <location>
        <begin position="424"/>
        <end position="433"/>
    </location>
</feature>
<evidence type="ECO:0000256" key="2">
    <source>
        <dbReference type="ARBA" id="ARBA00022525"/>
    </source>
</evidence>
<organism evidence="16 17">
    <name type="scientific">Candidula unifasciata</name>
    <dbReference type="NCBI Taxonomy" id="100452"/>
    <lineage>
        <taxon>Eukaryota</taxon>
        <taxon>Metazoa</taxon>
        <taxon>Spiralia</taxon>
        <taxon>Lophotrochozoa</taxon>
        <taxon>Mollusca</taxon>
        <taxon>Gastropoda</taxon>
        <taxon>Heterobranchia</taxon>
        <taxon>Euthyneura</taxon>
        <taxon>Panpulmonata</taxon>
        <taxon>Eupulmonata</taxon>
        <taxon>Stylommatophora</taxon>
        <taxon>Helicina</taxon>
        <taxon>Helicoidea</taxon>
        <taxon>Geomitridae</taxon>
        <taxon>Candidula</taxon>
    </lineage>
</organism>
<comment type="subcellular location">
    <subcellularLocation>
        <location evidence="1">Secreted</location>
        <location evidence="1">Extracellular space</location>
        <location evidence="1">Extracellular matrix</location>
        <location evidence="1">Basement membrane</location>
    </subcellularLocation>
</comment>
<feature type="domain" description="Laminin EGF-like" evidence="14">
    <location>
        <begin position="148"/>
        <end position="195"/>
    </location>
</feature>
<keyword evidence="5" id="KW-0677">Repeat</keyword>
<feature type="domain" description="Laminin EGF-like" evidence="14">
    <location>
        <begin position="403"/>
        <end position="451"/>
    </location>
</feature>
<feature type="disulfide bond" evidence="12">
    <location>
        <begin position="169"/>
        <end position="178"/>
    </location>
</feature>
<feature type="disulfide bond" evidence="12">
    <location>
        <begin position="403"/>
        <end position="415"/>
    </location>
</feature>
<feature type="disulfide bond" evidence="12">
    <location>
        <begin position="454"/>
        <end position="471"/>
    </location>
</feature>
<feature type="disulfide bond" evidence="12">
    <location>
        <begin position="375"/>
        <end position="384"/>
    </location>
</feature>
<feature type="disulfide bond" evidence="12">
    <location>
        <begin position="502"/>
        <end position="519"/>
    </location>
</feature>
<dbReference type="AlphaFoldDB" id="A0A8S3YJL2"/>
<dbReference type="OrthoDB" id="5985440at2759"/>
<dbReference type="InterPro" id="IPR013015">
    <property type="entry name" value="Laminin_IV_B"/>
</dbReference>
<dbReference type="GO" id="GO:0009888">
    <property type="term" value="P:tissue development"/>
    <property type="evidence" value="ECO:0007669"/>
    <property type="project" value="TreeGrafter"/>
</dbReference>
<evidence type="ECO:0000256" key="5">
    <source>
        <dbReference type="ARBA" id="ARBA00022737"/>
    </source>
</evidence>
<keyword evidence="10" id="KW-0325">Glycoprotein</keyword>
<keyword evidence="6" id="KW-0084">Basement membrane</keyword>
<name>A0A8S3YJL2_9EUPU</name>
<proteinExistence type="predicted"/>
<feature type="domain" description="Laminin EGF-like" evidence="14">
    <location>
        <begin position="500"/>
        <end position="546"/>
    </location>
</feature>
<feature type="domain" description="Laminin EGF-like" evidence="14">
    <location>
        <begin position="452"/>
        <end position="499"/>
    </location>
</feature>
<dbReference type="FunFam" id="2.10.25.10:FF:000065">
    <property type="entry name" value="Laminin subunit beta 1"/>
    <property type="match status" value="1"/>
</dbReference>
<accession>A0A8S3YJL2</accession>
<dbReference type="Pfam" id="PF24973">
    <property type="entry name" value="EGF_LMN_ATRN"/>
    <property type="match status" value="1"/>
</dbReference>
<dbReference type="FunFam" id="2.10.25.10:FF:000130">
    <property type="entry name" value="Laminin subunit beta 1"/>
    <property type="match status" value="1"/>
</dbReference>
<comment type="caution">
    <text evidence="12">Lacks conserved residue(s) required for the propagation of feature annotation.</text>
</comment>
<dbReference type="SMART" id="SM00181">
    <property type="entry name" value="EGF"/>
    <property type="match status" value="7"/>
</dbReference>
<feature type="disulfide bond" evidence="12">
    <location>
        <begin position="148"/>
        <end position="160"/>
    </location>
</feature>
<dbReference type="FunFam" id="2.10.25.10:FF:000188">
    <property type="entry name" value="Laminin subunit gamma 2"/>
    <property type="match status" value="1"/>
</dbReference>
<keyword evidence="11 12" id="KW-0424">Laminin EGF-like domain</keyword>
<feature type="disulfide bond" evidence="12">
    <location>
        <begin position="196"/>
        <end position="208"/>
    </location>
</feature>
<evidence type="ECO:0000256" key="1">
    <source>
        <dbReference type="ARBA" id="ARBA00004302"/>
    </source>
</evidence>
<feature type="domain" description="Laminin EGF-like" evidence="14">
    <location>
        <begin position="196"/>
        <end position="241"/>
    </location>
</feature>
<keyword evidence="7" id="KW-0130">Cell adhesion</keyword>
<dbReference type="PROSITE" id="PS51116">
    <property type="entry name" value="LAMININ_IVB"/>
    <property type="match status" value="1"/>
</dbReference>
<keyword evidence="9 12" id="KW-1015">Disulfide bond</keyword>
<evidence type="ECO:0000256" key="12">
    <source>
        <dbReference type="PROSITE-ProRule" id="PRU00460"/>
    </source>
</evidence>
<dbReference type="InterPro" id="IPR056863">
    <property type="entry name" value="LMN_ATRN_NET-like_EGF"/>
</dbReference>
<reference evidence="16" key="1">
    <citation type="submission" date="2021-04" db="EMBL/GenBank/DDBJ databases">
        <authorList>
            <consortium name="Molecular Ecology Group"/>
        </authorList>
    </citation>
    <scope>NUCLEOTIDE SEQUENCE</scope>
</reference>
<dbReference type="FunFam" id="2.10.25.10:FF:000280">
    <property type="entry name" value="Laminin subunit beta 4"/>
    <property type="match status" value="1"/>
</dbReference>
<feature type="non-terminal residue" evidence="16">
    <location>
        <position position="942"/>
    </location>
</feature>
<keyword evidence="17" id="KW-1185">Reference proteome</keyword>
<dbReference type="FunFam" id="2.10.25.10:FF:000135">
    <property type="entry name" value="Laminin subunit beta 4"/>
    <property type="match status" value="2"/>
</dbReference>
<evidence type="ECO:0000256" key="13">
    <source>
        <dbReference type="SAM" id="Coils"/>
    </source>
</evidence>
<feature type="coiled-coil region" evidence="13">
    <location>
        <begin position="654"/>
        <end position="710"/>
    </location>
</feature>
<dbReference type="GO" id="GO:0005604">
    <property type="term" value="C:basement membrane"/>
    <property type="evidence" value="ECO:0007669"/>
    <property type="project" value="UniProtKB-SubCell"/>
</dbReference>
<sequence>MPGVFKDVRVSVIRPSQVKQDGPCSDFNPREDLKSVSLLPGVRYQMVPRPTCFENNTTYTIRLDFHSYIIGRRHPEATLFIDSIVLMPNPNYIPIYQGAGLPEYLKNEFLNSRCDVLQRPVQKSELPDKCQKHIFSISAVLHNGVLDCDCDRVGSVSLECNPSGGQCQCRPNVVGRRCDQCAPGTFGFGPLGCSPCNCHEFGARDTFCNEQTGQCTCAQNLAGRTCDQCHPGFWGFPQCRPCQCNSNADRCDQLTGACIGCKGFTSGVSCERCLLGYYGDPRASMNISCRPCLCPGGPNSVTQHADTCTWNPSTDDVQCHCKPGYSGHSCNTCADNYFGLPTLMGSQCQPCACNNNINPDTPGSCDTSTGQCLKCQFNTEGFACEHCKRGYYGDATKQNCARCVCHQLGTEAGDCDRVTGQCPCLPNVVGQRCDQCALSYWNIASRKGCTPCSCDPRGSAAPQCNQLTGQCVCLPGRGGPKCADCENQFYGDPNHYCFPCDCDTQGSRSLQCDRRTGQCLCLEGVVGHKCDKCSRGTTGVLPNCVPCGECFNNWDKVIKDIREQTHNAVRQAKEVPLSGSLRAFDADFRLMQNDIDDINKILYCLNTTNFDISDINNMLETIQSKMRENTLSLNKTEESCSASANQVRRGGFRIELLKNRVNNIKTLAKQLQDNITNVKIREVGGASDQIKKAELQSRAAQTQVTDAMRRVAESQTIRIDTERLFSARLGKFQDQTEANIWDLNRLDYDIMKFRDEMIDINTLVCGQSGNPCSALCGGGGCGRCGGDGCSGALTVSQTALDIALKAEDLLKVSTKNATEDYIPRLLDVRNDAEEAKTAAQMAFDEVSRANNQTQSTRAYLDSIREKVYTFLSGNNVSSPAQVEQIALEVLAMEVPLQSDQIRKVASKIARLVGTLTDIDKILEESAEHRAAALELQQLAKDT</sequence>
<dbReference type="Pfam" id="PF21199">
    <property type="entry name" value="LAMININ_IV_B"/>
    <property type="match status" value="1"/>
</dbReference>
<dbReference type="InterPro" id="IPR050440">
    <property type="entry name" value="Laminin/Netrin_ECM"/>
</dbReference>
<evidence type="ECO:0000259" key="14">
    <source>
        <dbReference type="PROSITE" id="PS50027"/>
    </source>
</evidence>
<feature type="disulfide bond" evidence="12">
    <location>
        <begin position="217"/>
        <end position="226"/>
    </location>
</feature>
<feature type="disulfide bond" evidence="12">
    <location>
        <begin position="473"/>
        <end position="482"/>
    </location>
</feature>
<evidence type="ECO:0000256" key="7">
    <source>
        <dbReference type="ARBA" id="ARBA00022889"/>
    </source>
</evidence>
<dbReference type="PANTHER" id="PTHR10574:SF375">
    <property type="entry name" value="LAMININ SUBUNIT BETA-1"/>
    <property type="match status" value="1"/>
</dbReference>
<dbReference type="PRINTS" id="PR00011">
    <property type="entry name" value="EGFLAMININ"/>
</dbReference>
<comment type="caution">
    <text evidence="16">The sequence shown here is derived from an EMBL/GenBank/DDBJ whole genome shotgun (WGS) entry which is preliminary data.</text>
</comment>
<feature type="disulfide bond" evidence="12">
    <location>
        <begin position="500"/>
        <end position="512"/>
    </location>
</feature>
<feature type="disulfide bond" evidence="12">
    <location>
        <begin position="452"/>
        <end position="464"/>
    </location>
</feature>
<dbReference type="SMART" id="SM00180">
    <property type="entry name" value="EGF_Lam"/>
    <property type="match status" value="8"/>
</dbReference>
<evidence type="ECO:0000313" key="17">
    <source>
        <dbReference type="Proteomes" id="UP000678393"/>
    </source>
</evidence>
<evidence type="ECO:0000256" key="3">
    <source>
        <dbReference type="ARBA" id="ARBA00022530"/>
    </source>
</evidence>
<dbReference type="EMBL" id="CAJHNH020000327">
    <property type="protein sequence ID" value="CAG5116954.1"/>
    <property type="molecule type" value="Genomic_DNA"/>
</dbReference>
<dbReference type="GO" id="GO:0007155">
    <property type="term" value="P:cell adhesion"/>
    <property type="evidence" value="ECO:0007669"/>
    <property type="project" value="UniProtKB-KW"/>
</dbReference>
<keyword evidence="2" id="KW-0964">Secreted</keyword>